<dbReference type="InterPro" id="IPR025943">
    <property type="entry name" value="Sigma_54_int_dom_ATP-bd_2"/>
</dbReference>
<dbReference type="InterPro" id="IPR003593">
    <property type="entry name" value="AAA+_ATPase"/>
</dbReference>
<dbReference type="GO" id="GO:0043565">
    <property type="term" value="F:sequence-specific DNA binding"/>
    <property type="evidence" value="ECO:0007669"/>
    <property type="project" value="InterPro"/>
</dbReference>
<keyword evidence="2" id="KW-0067">ATP-binding</keyword>
<dbReference type="Proteomes" id="UP000464389">
    <property type="component" value="Chromosome"/>
</dbReference>
<dbReference type="InterPro" id="IPR014317">
    <property type="entry name" value="Transcription_activator_PspF"/>
</dbReference>
<feature type="domain" description="Sigma-54 factor interaction" evidence="6">
    <location>
        <begin position="13"/>
        <end position="243"/>
    </location>
</feature>
<accession>A0A6P1UWQ3</accession>
<dbReference type="Pfam" id="PF25601">
    <property type="entry name" value="AAA_lid_14"/>
    <property type="match status" value="1"/>
</dbReference>
<organism evidence="7 8">
    <name type="scientific">Klebsiella michiganensis</name>
    <dbReference type="NCBI Taxonomy" id="1134687"/>
    <lineage>
        <taxon>Bacteria</taxon>
        <taxon>Pseudomonadati</taxon>
        <taxon>Pseudomonadota</taxon>
        <taxon>Gammaproteobacteria</taxon>
        <taxon>Enterobacterales</taxon>
        <taxon>Enterobacteriaceae</taxon>
        <taxon>Klebsiella/Raoultella group</taxon>
        <taxon>Klebsiella</taxon>
    </lineage>
</organism>
<evidence type="ECO:0000256" key="2">
    <source>
        <dbReference type="ARBA" id="ARBA00022840"/>
    </source>
</evidence>
<proteinExistence type="predicted"/>
<dbReference type="CDD" id="cd00009">
    <property type="entry name" value="AAA"/>
    <property type="match status" value="1"/>
</dbReference>
<dbReference type="InterPro" id="IPR027417">
    <property type="entry name" value="P-loop_NTPase"/>
</dbReference>
<dbReference type="NCBIfam" id="NF008622">
    <property type="entry name" value="PRK11608.1"/>
    <property type="match status" value="1"/>
</dbReference>
<dbReference type="SUPFAM" id="SSF46689">
    <property type="entry name" value="Homeodomain-like"/>
    <property type="match status" value="1"/>
</dbReference>
<dbReference type="InterPro" id="IPR009057">
    <property type="entry name" value="Homeodomain-like_sf"/>
</dbReference>
<name>A0A6P1UWQ3_9ENTR</name>
<dbReference type="PRINTS" id="PR01590">
    <property type="entry name" value="HTHFIS"/>
</dbReference>
<dbReference type="InterPro" id="IPR002078">
    <property type="entry name" value="Sigma_54_int"/>
</dbReference>
<dbReference type="AlphaFoldDB" id="A0A6P1UWQ3"/>
<gene>
    <name evidence="7" type="primary">pspF</name>
    <name evidence="7" type="ORF">GW952_09085</name>
</gene>
<evidence type="ECO:0000313" key="7">
    <source>
        <dbReference type="EMBL" id="QHS45739.1"/>
    </source>
</evidence>
<reference evidence="7 8" key="1">
    <citation type="submission" date="2020-01" db="EMBL/GenBank/DDBJ databases">
        <title>Bactrocera dorsalis gut bacteria genome.</title>
        <authorList>
            <person name="Zhang H."/>
            <person name="Cai Z."/>
        </authorList>
    </citation>
    <scope>NUCLEOTIDE SEQUENCE [LARGE SCALE GENOMIC DNA]</scope>
    <source>
        <strain evidence="7 8">BD177</strain>
    </source>
</reference>
<dbReference type="PROSITE" id="PS50045">
    <property type="entry name" value="SIGMA54_INTERACT_4"/>
    <property type="match status" value="1"/>
</dbReference>
<keyword evidence="5" id="KW-0804">Transcription</keyword>
<dbReference type="PROSITE" id="PS00676">
    <property type="entry name" value="SIGMA54_INTERACT_2"/>
    <property type="match status" value="1"/>
</dbReference>
<dbReference type="InterPro" id="IPR002197">
    <property type="entry name" value="HTH_Fis"/>
</dbReference>
<dbReference type="InterPro" id="IPR025944">
    <property type="entry name" value="Sigma_54_int_dom_CS"/>
</dbReference>
<dbReference type="RefSeq" id="WP_160742007.1">
    <property type="nucleotide sequence ID" value="NZ_CP048108.1"/>
</dbReference>
<protein>
    <submittedName>
        <fullName evidence="7">Phage shock protein operon transcriptional activator</fullName>
    </submittedName>
</protein>
<evidence type="ECO:0000256" key="3">
    <source>
        <dbReference type="ARBA" id="ARBA00023015"/>
    </source>
</evidence>
<dbReference type="Pfam" id="PF00158">
    <property type="entry name" value="Sigma54_activat"/>
    <property type="match status" value="1"/>
</dbReference>
<dbReference type="FunFam" id="3.40.50.300:FF:000006">
    <property type="entry name" value="DNA-binding transcriptional regulator NtrC"/>
    <property type="match status" value="1"/>
</dbReference>
<dbReference type="SUPFAM" id="SSF52540">
    <property type="entry name" value="P-loop containing nucleoside triphosphate hydrolases"/>
    <property type="match status" value="1"/>
</dbReference>
<keyword evidence="3" id="KW-0805">Transcription regulation</keyword>
<dbReference type="SMART" id="SM00382">
    <property type="entry name" value="AAA"/>
    <property type="match status" value="1"/>
</dbReference>
<evidence type="ECO:0000256" key="1">
    <source>
        <dbReference type="ARBA" id="ARBA00022741"/>
    </source>
</evidence>
<keyword evidence="1" id="KW-0547">Nucleotide-binding</keyword>
<dbReference type="InterPro" id="IPR058031">
    <property type="entry name" value="AAA_lid_NorR"/>
</dbReference>
<dbReference type="NCBIfam" id="TIGR02974">
    <property type="entry name" value="phageshock_pspF"/>
    <property type="match status" value="1"/>
</dbReference>
<dbReference type="Gene3D" id="1.10.8.60">
    <property type="match status" value="1"/>
</dbReference>
<dbReference type="PANTHER" id="PTHR32071:SF38">
    <property type="entry name" value="PSP OPERON TRANSCRIPTIONAL ACTIVATOR"/>
    <property type="match status" value="1"/>
</dbReference>
<evidence type="ECO:0000256" key="4">
    <source>
        <dbReference type="ARBA" id="ARBA00023125"/>
    </source>
</evidence>
<dbReference type="GO" id="GO:0006355">
    <property type="term" value="P:regulation of DNA-templated transcription"/>
    <property type="evidence" value="ECO:0007669"/>
    <property type="project" value="InterPro"/>
</dbReference>
<dbReference type="Gene3D" id="3.40.50.300">
    <property type="entry name" value="P-loop containing nucleotide triphosphate hydrolases"/>
    <property type="match status" value="1"/>
</dbReference>
<evidence type="ECO:0000313" key="8">
    <source>
        <dbReference type="Proteomes" id="UP000464389"/>
    </source>
</evidence>
<evidence type="ECO:0000259" key="6">
    <source>
        <dbReference type="PROSITE" id="PS50045"/>
    </source>
</evidence>
<keyword evidence="4" id="KW-0238">DNA-binding</keyword>
<dbReference type="Pfam" id="PF02954">
    <property type="entry name" value="HTH_8"/>
    <property type="match status" value="1"/>
</dbReference>
<dbReference type="GO" id="GO:0005524">
    <property type="term" value="F:ATP binding"/>
    <property type="evidence" value="ECO:0007669"/>
    <property type="project" value="UniProtKB-KW"/>
</dbReference>
<evidence type="ECO:0000256" key="5">
    <source>
        <dbReference type="ARBA" id="ARBA00023163"/>
    </source>
</evidence>
<dbReference type="PROSITE" id="PS00688">
    <property type="entry name" value="SIGMA54_INTERACT_3"/>
    <property type="match status" value="1"/>
</dbReference>
<dbReference type="PANTHER" id="PTHR32071">
    <property type="entry name" value="TRANSCRIPTIONAL REGULATORY PROTEIN"/>
    <property type="match status" value="1"/>
</dbReference>
<dbReference type="Gene3D" id="1.10.10.60">
    <property type="entry name" value="Homeodomain-like"/>
    <property type="match status" value="1"/>
</dbReference>
<dbReference type="EMBL" id="CP048108">
    <property type="protein sequence ID" value="QHS45739.1"/>
    <property type="molecule type" value="Genomic_DNA"/>
</dbReference>
<sequence>MAKFIMADYKDNLLGEANSFLEVLEQVSRLAPLDKPVLVIGERGTGKELIASRLHFLSSRWQGPFISLNCAALNENLLDSELFGHEAGAFTGASKRHPGRFERADGGTLFLDELATAPMLVQEKLLRVIEYGELERVGGSQPLQVNVRLVCATNADLPQMVEDGLFRADLLDRLAFDVVQLPPLRERQSDIMLLATQFAIQMCRELGLPLFPGFSERAAMTLQNYRWPGNIRELKNVVERSVYRHGSSERELDNIIINPFRQQHTATPVEVEKTPGPTLPLDLRAFQQEQEKSLLERSLEQAKYNQKQAAELLGLTYHQLRALLKKHQL</sequence>